<evidence type="ECO:0000313" key="3">
    <source>
        <dbReference type="EMBL" id="RNA20305.1"/>
    </source>
</evidence>
<keyword evidence="4" id="KW-1185">Reference proteome</keyword>
<proteinExistence type="predicted"/>
<keyword evidence="1" id="KW-0812">Transmembrane</keyword>
<keyword evidence="1" id="KW-0472">Membrane</keyword>
<feature type="chain" id="PRO_5018125862" evidence="2">
    <location>
        <begin position="21"/>
        <end position="343"/>
    </location>
</feature>
<dbReference type="Proteomes" id="UP000276133">
    <property type="component" value="Unassembled WGS sequence"/>
</dbReference>
<keyword evidence="1" id="KW-1133">Transmembrane helix</keyword>
<reference evidence="3 4" key="1">
    <citation type="journal article" date="2018" name="Sci. Rep.">
        <title>Genomic signatures of local adaptation to the degree of environmental predictability in rotifers.</title>
        <authorList>
            <person name="Franch-Gras L."/>
            <person name="Hahn C."/>
            <person name="Garcia-Roger E.M."/>
            <person name="Carmona M.J."/>
            <person name="Serra M."/>
            <person name="Gomez A."/>
        </authorList>
    </citation>
    <scope>NUCLEOTIDE SEQUENCE [LARGE SCALE GENOMIC DNA]</scope>
    <source>
        <strain evidence="3">HYR1</strain>
    </source>
</reference>
<keyword evidence="2" id="KW-0732">Signal</keyword>
<evidence type="ECO:0000256" key="2">
    <source>
        <dbReference type="SAM" id="SignalP"/>
    </source>
</evidence>
<gene>
    <name evidence="3" type="ORF">BpHYR1_014478</name>
</gene>
<comment type="caution">
    <text evidence="3">The sequence shown here is derived from an EMBL/GenBank/DDBJ whole genome shotgun (WGS) entry which is preliminary data.</text>
</comment>
<dbReference type="AlphaFoldDB" id="A0A3M7RAN1"/>
<organism evidence="3 4">
    <name type="scientific">Brachionus plicatilis</name>
    <name type="common">Marine rotifer</name>
    <name type="synonym">Brachionus muelleri</name>
    <dbReference type="NCBI Taxonomy" id="10195"/>
    <lineage>
        <taxon>Eukaryota</taxon>
        <taxon>Metazoa</taxon>
        <taxon>Spiralia</taxon>
        <taxon>Gnathifera</taxon>
        <taxon>Rotifera</taxon>
        <taxon>Eurotatoria</taxon>
        <taxon>Monogononta</taxon>
        <taxon>Pseudotrocha</taxon>
        <taxon>Ploima</taxon>
        <taxon>Brachionidae</taxon>
        <taxon>Brachionus</taxon>
    </lineage>
</organism>
<evidence type="ECO:0000256" key="1">
    <source>
        <dbReference type="SAM" id="Phobius"/>
    </source>
</evidence>
<evidence type="ECO:0000313" key="4">
    <source>
        <dbReference type="Proteomes" id="UP000276133"/>
    </source>
</evidence>
<dbReference type="EMBL" id="REGN01003880">
    <property type="protein sequence ID" value="RNA20305.1"/>
    <property type="molecule type" value="Genomic_DNA"/>
</dbReference>
<sequence>MSVSLLSLSLWALRLNETRAELLVVVPTCFLLGKTEDIIMDSLSLLCAFWLTHVLEVRLVVVASDKLAELLVDVGVMEPLLCSGGIRYELLEGARLSAETKLVGVTGVSGALMLGLGERLEIEKSGDLCLCRLGLSDLADRPFGAELLPDREFTDTVELDLPRPRAASFIFLKLPARTKMKESGKSKVVAVEGERADLLVDQRWIGVFVLDIFALAQQRQIGVQTGRQIEQIEHKHAHEYCAKDENSSQLYHVLCLKSELDDHESFQRHGDHQPNRDQGERVVHVEKYATVVFRCYFAGVFVVLFLVDLVSTHIVVCVQVVSDYFFNELWHHKTQKNVYCVSH</sequence>
<name>A0A3M7RAN1_BRAPC</name>
<accession>A0A3M7RAN1</accession>
<protein>
    <submittedName>
        <fullName evidence="3">Uncharacterized protein</fullName>
    </submittedName>
</protein>
<feature type="signal peptide" evidence="2">
    <location>
        <begin position="1"/>
        <end position="20"/>
    </location>
</feature>
<feature type="transmembrane region" description="Helical" evidence="1">
    <location>
        <begin position="296"/>
        <end position="326"/>
    </location>
</feature>